<evidence type="ECO:0000313" key="3">
    <source>
        <dbReference type="Proteomes" id="UP001163166"/>
    </source>
</evidence>
<feature type="transmembrane region" description="Helical" evidence="1">
    <location>
        <begin position="102"/>
        <end position="123"/>
    </location>
</feature>
<dbReference type="AlphaFoldDB" id="A0AAX3E211"/>
<feature type="transmembrane region" description="Helical" evidence="1">
    <location>
        <begin position="291"/>
        <end position="309"/>
    </location>
</feature>
<dbReference type="EMBL" id="CP076676">
    <property type="protein sequence ID" value="UYO41009.1"/>
    <property type="molecule type" value="Genomic_DNA"/>
</dbReference>
<keyword evidence="1" id="KW-1133">Transmembrane helix</keyword>
<gene>
    <name evidence="2" type="ORF">KQX62_06820</name>
</gene>
<reference evidence="2" key="1">
    <citation type="journal article" date="2022" name="Biol. Control">
        <title>In silico genomic analysis of Rhodopseudomonas palustris strains revealed potential biocontrol agents and crop yield enhancers.</title>
        <authorList>
            <person name="Surachat K."/>
            <person name="Kantachote D."/>
            <person name="Deachamag P."/>
            <person name="Wonglapsuwan M."/>
        </authorList>
    </citation>
    <scope>NUCLEOTIDE SEQUENCE</scope>
    <source>
        <strain evidence="2">TLS06</strain>
    </source>
</reference>
<feature type="transmembrane region" description="Helical" evidence="1">
    <location>
        <begin position="21"/>
        <end position="42"/>
    </location>
</feature>
<evidence type="ECO:0000313" key="2">
    <source>
        <dbReference type="EMBL" id="UYO41009.1"/>
    </source>
</evidence>
<dbReference type="Proteomes" id="UP001163166">
    <property type="component" value="Chromosome"/>
</dbReference>
<keyword evidence="1" id="KW-0472">Membrane</keyword>
<feature type="transmembrane region" description="Helical" evidence="1">
    <location>
        <begin position="130"/>
        <end position="151"/>
    </location>
</feature>
<accession>A0AAX3E211</accession>
<feature type="transmembrane region" description="Helical" evidence="1">
    <location>
        <begin position="218"/>
        <end position="244"/>
    </location>
</feature>
<protein>
    <recommendedName>
        <fullName evidence="4">Glycosyltransferase RgtA/B/C/D-like domain-containing protein</fullName>
    </recommendedName>
</protein>
<evidence type="ECO:0008006" key="4">
    <source>
        <dbReference type="Google" id="ProtNLM"/>
    </source>
</evidence>
<organism evidence="2 3">
    <name type="scientific">Rhodopseudomonas palustris</name>
    <dbReference type="NCBI Taxonomy" id="1076"/>
    <lineage>
        <taxon>Bacteria</taxon>
        <taxon>Pseudomonadati</taxon>
        <taxon>Pseudomonadota</taxon>
        <taxon>Alphaproteobacteria</taxon>
        <taxon>Hyphomicrobiales</taxon>
        <taxon>Nitrobacteraceae</taxon>
        <taxon>Rhodopseudomonas</taxon>
    </lineage>
</organism>
<sequence>MYQAASARGSVQGGAWSSAKIATIGSAFILVVTGLNLAWVFARLFVQVPIGANEGWNAIHAARALSGLPLYPAADSFMFNNYPPLSFYIAGAVGMLVDDNIIAGRLLSLLATLAIGVNIGIIVRNLGGTVLYAIFAGCLWLGIVSKGYLLYVGVNDPQLLAFAVMTAGFALFTYAPQRTVYLALAALVMAVAGFIKHNELAMPLACTAWLAWYDRKALLRWLGFSLLFLAIGFAVCLAAYGPAFFHQLMTPRTVSLYNVVSLLGWLQGFVIPMVVWILFVRAARPTAEFRLVSLLLVFGCVAFVVTRIGEGVNINCLFDWIIAACIAAGVLLSRLGQSRLSARFGVVTTEAFIVGALCLRLVLLPSGDLIRFVTEPRLLDELLARQAAVRADVAWMAQQRGPAMCDELALCYWSGQTSGYDQFNAGQAFLTGKRSEAELARQITAGAFPLIAAYPGSLLIAPARAAGLTERAGASGSLLFTAP</sequence>
<feature type="transmembrane region" description="Helical" evidence="1">
    <location>
        <begin position="256"/>
        <end position="279"/>
    </location>
</feature>
<proteinExistence type="predicted"/>
<feature type="transmembrane region" description="Helical" evidence="1">
    <location>
        <begin position="342"/>
        <end position="363"/>
    </location>
</feature>
<feature type="transmembrane region" description="Helical" evidence="1">
    <location>
        <begin position="316"/>
        <end position="336"/>
    </location>
</feature>
<keyword evidence="1" id="KW-0812">Transmembrane</keyword>
<evidence type="ECO:0000256" key="1">
    <source>
        <dbReference type="SAM" id="Phobius"/>
    </source>
</evidence>
<dbReference type="RefSeq" id="WP_264075862.1">
    <property type="nucleotide sequence ID" value="NZ_CP076676.1"/>
</dbReference>
<feature type="transmembrane region" description="Helical" evidence="1">
    <location>
        <begin position="180"/>
        <end position="198"/>
    </location>
</feature>
<name>A0AAX3E211_RHOPL</name>